<evidence type="ECO:0000313" key="4">
    <source>
        <dbReference type="EMBL" id="CAK9027027.1"/>
    </source>
</evidence>
<keyword evidence="1" id="KW-0479">Metal-binding</keyword>
<gene>
    <name evidence="4" type="ORF">CCMP2556_LOCUS16598</name>
</gene>
<keyword evidence="1" id="KW-0862">Zinc</keyword>
<dbReference type="Proteomes" id="UP001642484">
    <property type="component" value="Unassembled WGS sequence"/>
</dbReference>
<sequence>MSSRLDSPSLKLQELLPNNGYMEKDVTALLPDFLANEWRNNDWRGVEKRGDTPDPLAPPHSYSTGLPPPIQPPKEWNERTERIPSPLRRMDWAENFVGISRRTEVPSVGIIGQAPVGADRRAAGQGSDPGAVAAQLLRSIQNHQVTSAKDMSAAPYRPGDLLSKAMSAETSDVQIPTSSAPFPGQKAGAEVHCDVSPDDHDDDDDDDDDDYSDSEDWNEDGQRPVPPGKVDGQHLNVGSTGHHLRLCKPCAFWNTKGCKDGKDCKFCHLCEPGEKKRRKKERSAYIRTVTRRPDRVPGVPATGSPALGRR</sequence>
<evidence type="ECO:0000256" key="1">
    <source>
        <dbReference type="PROSITE-ProRule" id="PRU00723"/>
    </source>
</evidence>
<feature type="zinc finger region" description="C3H1-type" evidence="1">
    <location>
        <begin position="249"/>
        <end position="271"/>
    </location>
</feature>
<evidence type="ECO:0000256" key="2">
    <source>
        <dbReference type="SAM" id="MobiDB-lite"/>
    </source>
</evidence>
<dbReference type="PROSITE" id="PS50103">
    <property type="entry name" value="ZF_C3H1"/>
    <property type="match status" value="1"/>
</dbReference>
<feature type="compositionally biased region" description="Basic and acidic residues" evidence="2">
    <location>
        <begin position="189"/>
        <end position="198"/>
    </location>
</feature>
<comment type="caution">
    <text evidence="4">The sequence shown here is derived from an EMBL/GenBank/DDBJ whole genome shotgun (WGS) entry which is preliminary data.</text>
</comment>
<accession>A0ABP0KJK6</accession>
<organism evidence="4 5">
    <name type="scientific">Durusdinium trenchii</name>
    <dbReference type="NCBI Taxonomy" id="1381693"/>
    <lineage>
        <taxon>Eukaryota</taxon>
        <taxon>Sar</taxon>
        <taxon>Alveolata</taxon>
        <taxon>Dinophyceae</taxon>
        <taxon>Suessiales</taxon>
        <taxon>Symbiodiniaceae</taxon>
        <taxon>Durusdinium</taxon>
    </lineage>
</organism>
<reference evidence="4 5" key="1">
    <citation type="submission" date="2024-02" db="EMBL/GenBank/DDBJ databases">
        <authorList>
            <person name="Chen Y."/>
            <person name="Shah S."/>
            <person name="Dougan E. K."/>
            <person name="Thang M."/>
            <person name="Chan C."/>
        </authorList>
    </citation>
    <scope>NUCLEOTIDE SEQUENCE [LARGE SCALE GENOMIC DNA]</scope>
</reference>
<dbReference type="InterPro" id="IPR000571">
    <property type="entry name" value="Znf_CCCH"/>
</dbReference>
<proteinExistence type="predicted"/>
<feature type="region of interest" description="Disordered" evidence="2">
    <location>
        <begin position="44"/>
        <end position="76"/>
    </location>
</feature>
<evidence type="ECO:0000259" key="3">
    <source>
        <dbReference type="PROSITE" id="PS50103"/>
    </source>
</evidence>
<evidence type="ECO:0000313" key="5">
    <source>
        <dbReference type="Proteomes" id="UP001642484"/>
    </source>
</evidence>
<feature type="domain" description="C3H1-type" evidence="3">
    <location>
        <begin position="249"/>
        <end position="271"/>
    </location>
</feature>
<dbReference type="EMBL" id="CAXAMN010008890">
    <property type="protein sequence ID" value="CAK9027027.1"/>
    <property type="molecule type" value="Genomic_DNA"/>
</dbReference>
<feature type="compositionally biased region" description="Acidic residues" evidence="2">
    <location>
        <begin position="199"/>
        <end position="219"/>
    </location>
</feature>
<keyword evidence="1" id="KW-0863">Zinc-finger</keyword>
<protein>
    <recommendedName>
        <fullName evidence="3">C3H1-type domain-containing protein</fullName>
    </recommendedName>
</protein>
<feature type="region of interest" description="Disordered" evidence="2">
    <location>
        <begin position="288"/>
        <end position="310"/>
    </location>
</feature>
<keyword evidence="5" id="KW-1185">Reference proteome</keyword>
<feature type="compositionally biased region" description="Polar residues" evidence="2">
    <location>
        <begin position="168"/>
        <end position="180"/>
    </location>
</feature>
<feature type="region of interest" description="Disordered" evidence="2">
    <location>
        <begin position="167"/>
        <end position="236"/>
    </location>
</feature>
<name>A0ABP0KJK6_9DINO</name>